<reference evidence="1 2" key="1">
    <citation type="submission" date="2019-11" db="EMBL/GenBank/DDBJ databases">
        <title>Comparative genomics of hydrocarbon-degrading Desulfosarcina strains.</title>
        <authorList>
            <person name="Watanabe M."/>
            <person name="Kojima H."/>
            <person name="Fukui M."/>
        </authorList>
    </citation>
    <scope>NUCLEOTIDE SEQUENCE [LARGE SCALE GENOMIC DNA]</scope>
    <source>
        <strain evidence="1 2">PP31</strain>
    </source>
</reference>
<evidence type="ECO:0000313" key="2">
    <source>
        <dbReference type="Proteomes" id="UP000427769"/>
    </source>
</evidence>
<gene>
    <name evidence="1" type="ORF">DSCW_32720</name>
</gene>
<dbReference type="EMBL" id="AP021875">
    <property type="protein sequence ID" value="BBO75855.1"/>
    <property type="molecule type" value="Genomic_DNA"/>
</dbReference>
<keyword evidence="2" id="KW-1185">Reference proteome</keyword>
<proteinExistence type="predicted"/>
<dbReference type="Proteomes" id="UP000427769">
    <property type="component" value="Chromosome"/>
</dbReference>
<name>A0A5K7Z574_9BACT</name>
<sequence length="65" mass="7358">MEKMPPEVEKLIGPQADLEKARDLLSMMLQAAPNRDRRNQISVALQVVTAAQRAEGTLPRDLWRC</sequence>
<evidence type="ECO:0000313" key="1">
    <source>
        <dbReference type="EMBL" id="BBO75855.1"/>
    </source>
</evidence>
<organism evidence="1 2">
    <name type="scientific">Desulfosarcina widdelii</name>
    <dbReference type="NCBI Taxonomy" id="947919"/>
    <lineage>
        <taxon>Bacteria</taxon>
        <taxon>Pseudomonadati</taxon>
        <taxon>Thermodesulfobacteriota</taxon>
        <taxon>Desulfobacteria</taxon>
        <taxon>Desulfobacterales</taxon>
        <taxon>Desulfosarcinaceae</taxon>
        <taxon>Desulfosarcina</taxon>
    </lineage>
</organism>
<protein>
    <submittedName>
        <fullName evidence="1">Uncharacterized protein</fullName>
    </submittedName>
</protein>
<dbReference type="RefSeq" id="WP_155304739.1">
    <property type="nucleotide sequence ID" value="NZ_AP021875.1"/>
</dbReference>
<accession>A0A5K7Z574</accession>
<dbReference type="KEGG" id="dwd:DSCW_32720"/>
<dbReference type="AlphaFoldDB" id="A0A5K7Z574"/>